<organism evidence="1 2">
    <name type="scientific">Durusdinium trenchii</name>
    <dbReference type="NCBI Taxonomy" id="1381693"/>
    <lineage>
        <taxon>Eukaryota</taxon>
        <taxon>Sar</taxon>
        <taxon>Alveolata</taxon>
        <taxon>Dinophyceae</taxon>
        <taxon>Suessiales</taxon>
        <taxon>Symbiodiniaceae</taxon>
        <taxon>Durusdinium</taxon>
    </lineage>
</organism>
<proteinExistence type="predicted"/>
<dbReference type="Proteomes" id="UP001642484">
    <property type="component" value="Unassembled WGS sequence"/>
</dbReference>
<evidence type="ECO:0000313" key="2">
    <source>
        <dbReference type="Proteomes" id="UP001642484"/>
    </source>
</evidence>
<sequence length="125" mass="14397">MVFQSHHCLQEPVLVWPQAFMDLLPPVPQSPRPVRCFDVERRKKLLALADVLLKAEPTECTARTVRYLCKLAVPFAEPAPVPRLDWLCERTVDEFDALIHFDASSISHMAQLVPQMRFTAVFRRV</sequence>
<comment type="caution">
    <text evidence="1">The sequence shown here is derived from an EMBL/GenBank/DDBJ whole genome shotgun (WGS) entry which is preliminary data.</text>
</comment>
<evidence type="ECO:0000313" key="1">
    <source>
        <dbReference type="EMBL" id="CAK8998361.1"/>
    </source>
</evidence>
<name>A0ABP0I8W5_9DINO</name>
<gene>
    <name evidence="1" type="ORF">CCMP2556_LOCUS5210</name>
</gene>
<accession>A0ABP0I8W5</accession>
<keyword evidence="2" id="KW-1185">Reference proteome</keyword>
<reference evidence="1 2" key="1">
    <citation type="submission" date="2024-02" db="EMBL/GenBank/DDBJ databases">
        <authorList>
            <person name="Chen Y."/>
            <person name="Shah S."/>
            <person name="Dougan E. K."/>
            <person name="Thang M."/>
            <person name="Chan C."/>
        </authorList>
    </citation>
    <scope>NUCLEOTIDE SEQUENCE [LARGE SCALE GENOMIC DNA]</scope>
</reference>
<dbReference type="EMBL" id="CAXAMN010002224">
    <property type="protein sequence ID" value="CAK8998361.1"/>
    <property type="molecule type" value="Genomic_DNA"/>
</dbReference>
<protein>
    <submittedName>
        <fullName evidence="1">Uncharacterized protein</fullName>
    </submittedName>
</protein>